<keyword evidence="2" id="KW-0812">Transmembrane</keyword>
<reference evidence="3 4" key="1">
    <citation type="submission" date="2020-07" db="EMBL/GenBank/DDBJ databases">
        <authorList>
            <person name="Cui H."/>
        </authorList>
    </citation>
    <scope>NUCLEOTIDE SEQUENCE [LARGE SCALE GENOMIC DNA]</scope>
    <source>
        <strain evidence="3 4">YPL8</strain>
    </source>
</reference>
<dbReference type="EMBL" id="CP058601">
    <property type="protein sequence ID" value="QLG50538.1"/>
    <property type="molecule type" value="Genomic_DNA"/>
</dbReference>
<protein>
    <recommendedName>
        <fullName evidence="5">Pilin/flagellin</fullName>
    </recommendedName>
</protein>
<gene>
    <name evidence="3" type="ORF">HYG82_17650</name>
</gene>
<dbReference type="Pfam" id="PF23958">
    <property type="entry name" value="DUF7287"/>
    <property type="match status" value="1"/>
</dbReference>
<proteinExistence type="predicted"/>
<organism evidence="3 4">
    <name type="scientific">Natrinema halophilum</name>
    <dbReference type="NCBI Taxonomy" id="1699371"/>
    <lineage>
        <taxon>Archaea</taxon>
        <taxon>Methanobacteriati</taxon>
        <taxon>Methanobacteriota</taxon>
        <taxon>Stenosarchaea group</taxon>
        <taxon>Halobacteria</taxon>
        <taxon>Halobacteriales</taxon>
        <taxon>Natrialbaceae</taxon>
        <taxon>Natrinema</taxon>
    </lineage>
</organism>
<dbReference type="KEGG" id="haly:HYG82_17650"/>
<evidence type="ECO:0000256" key="2">
    <source>
        <dbReference type="SAM" id="Phobius"/>
    </source>
</evidence>
<dbReference type="RefSeq" id="WP_179263137.1">
    <property type="nucleotide sequence ID" value="NZ_CP058601.1"/>
</dbReference>
<evidence type="ECO:0000313" key="4">
    <source>
        <dbReference type="Proteomes" id="UP000509241"/>
    </source>
</evidence>
<accession>A0A7D5KM44</accession>
<keyword evidence="2" id="KW-1133">Transmembrane helix</keyword>
<evidence type="ECO:0008006" key="5">
    <source>
        <dbReference type="Google" id="ProtNLM"/>
    </source>
</evidence>
<keyword evidence="4" id="KW-1185">Reference proteome</keyword>
<sequence>MSRKRTHDHGRGTRRSGGHRRRTISVCFDTRGQTTQDFAIGIGIFLLAIAFVFSFLPSVITPFDSSVGGAETAQADRIADLLVHNLSTPNESANRINESDFDARYSNADLSTELGLRASDSGDAVYDHVNVTVETFQGEDVNTSTLSGGDVYDNQSAASAARIVTIEGDPAECDPACRLVVRVW</sequence>
<dbReference type="GeneID" id="56035155"/>
<keyword evidence="2" id="KW-0472">Membrane</keyword>
<evidence type="ECO:0000313" key="3">
    <source>
        <dbReference type="EMBL" id="QLG50538.1"/>
    </source>
</evidence>
<dbReference type="Proteomes" id="UP000509241">
    <property type="component" value="Chromosome"/>
</dbReference>
<dbReference type="AlphaFoldDB" id="A0A7D5KM44"/>
<feature type="region of interest" description="Disordered" evidence="1">
    <location>
        <begin position="1"/>
        <end position="21"/>
    </location>
</feature>
<dbReference type="InterPro" id="IPR056613">
    <property type="entry name" value="DUF7287"/>
</dbReference>
<name>A0A7D5KM44_9EURY</name>
<dbReference type="OrthoDB" id="125215at2157"/>
<feature type="transmembrane region" description="Helical" evidence="2">
    <location>
        <begin position="38"/>
        <end position="56"/>
    </location>
</feature>
<evidence type="ECO:0000256" key="1">
    <source>
        <dbReference type="SAM" id="MobiDB-lite"/>
    </source>
</evidence>